<name>A0ABQ8YMF8_9EUKA</name>
<accession>A0ABQ8YMF8</accession>
<evidence type="ECO:0000256" key="2">
    <source>
        <dbReference type="SAM" id="MobiDB-lite"/>
    </source>
</evidence>
<keyword evidence="1" id="KW-0175">Coiled coil</keyword>
<dbReference type="InterPro" id="IPR027267">
    <property type="entry name" value="AH/BAR_dom_sf"/>
</dbReference>
<feature type="compositionally biased region" description="Basic and acidic residues" evidence="2">
    <location>
        <begin position="287"/>
        <end position="302"/>
    </location>
</feature>
<evidence type="ECO:0000313" key="3">
    <source>
        <dbReference type="EMBL" id="KAJ6245782.1"/>
    </source>
</evidence>
<dbReference type="Proteomes" id="UP001150062">
    <property type="component" value="Unassembled WGS sequence"/>
</dbReference>
<evidence type="ECO:0000256" key="1">
    <source>
        <dbReference type="SAM" id="Coils"/>
    </source>
</evidence>
<comment type="caution">
    <text evidence="3">The sequence shown here is derived from an EMBL/GenBank/DDBJ whole genome shotgun (WGS) entry which is preliminary data.</text>
</comment>
<gene>
    <name evidence="3" type="ORF">M0813_20202</name>
</gene>
<organism evidence="3 4">
    <name type="scientific">Anaeramoeba flamelloides</name>
    <dbReference type="NCBI Taxonomy" id="1746091"/>
    <lineage>
        <taxon>Eukaryota</taxon>
        <taxon>Metamonada</taxon>
        <taxon>Anaeramoebidae</taxon>
        <taxon>Anaeramoeba</taxon>
    </lineage>
</organism>
<keyword evidence="4" id="KW-1185">Reference proteome</keyword>
<sequence length="316" mass="37212">MSFFMKTMNSFKSLKETNNVIGETENFNKSRNNVSNKLTNLTKTLKLWAEAEEGTEVIKEILAFLTEKSEASIENSKLVSTQYIEFCKSMKTILVAYKKVETANKTQVKKEKEFRNSEKQLNNAKKKYETMSKKPNFQVKREELEKNIKTKKTIFLTKKKESKQAKKDGQVALQNFTNFKLKTIKEAYTQLIEAKLNYAQSQKKRFEESLEQLNDLPSVIEFEEEEESEEEEEEEESNDDDKEDDEEKEKEKEKKKKKKKSEDEDEKEKSDEEEEKEKSEKNEDEEKSEKEEKSEEEEKKEQSDEDSEETSGSESD</sequence>
<reference evidence="3" key="1">
    <citation type="submission" date="2022-08" db="EMBL/GenBank/DDBJ databases">
        <title>Novel sulfate-reducing endosymbionts in the free-living metamonad Anaeramoeba.</title>
        <authorList>
            <person name="Jerlstrom-Hultqvist J."/>
            <person name="Cepicka I."/>
            <person name="Gallot-Lavallee L."/>
            <person name="Salas-Leiva D."/>
            <person name="Curtis B.A."/>
            <person name="Zahonova K."/>
            <person name="Pipaliya S."/>
            <person name="Dacks J."/>
            <person name="Roger A.J."/>
        </authorList>
    </citation>
    <scope>NUCLEOTIDE SEQUENCE</scope>
    <source>
        <strain evidence="3">Schooner1</strain>
    </source>
</reference>
<proteinExistence type="predicted"/>
<feature type="region of interest" description="Disordered" evidence="2">
    <location>
        <begin position="211"/>
        <end position="316"/>
    </location>
</feature>
<feature type="compositionally biased region" description="Acidic residues" evidence="2">
    <location>
        <begin position="303"/>
        <end position="316"/>
    </location>
</feature>
<feature type="compositionally biased region" description="Acidic residues" evidence="2">
    <location>
        <begin position="263"/>
        <end position="275"/>
    </location>
</feature>
<dbReference type="EMBL" id="JAOAOG010000143">
    <property type="protein sequence ID" value="KAJ6245782.1"/>
    <property type="molecule type" value="Genomic_DNA"/>
</dbReference>
<protein>
    <submittedName>
        <fullName evidence="3">Lysine (K)-specific demethylase 2aa</fullName>
    </submittedName>
</protein>
<feature type="compositionally biased region" description="Acidic residues" evidence="2">
    <location>
        <begin position="221"/>
        <end position="248"/>
    </location>
</feature>
<feature type="coiled-coil region" evidence="1">
    <location>
        <begin position="107"/>
        <end position="134"/>
    </location>
</feature>
<evidence type="ECO:0000313" key="4">
    <source>
        <dbReference type="Proteomes" id="UP001150062"/>
    </source>
</evidence>
<dbReference type="Gene3D" id="1.20.1270.60">
    <property type="entry name" value="Arfaptin homology (AH) domain/BAR domain"/>
    <property type="match status" value="1"/>
</dbReference>